<dbReference type="Proteomes" id="UP000509742">
    <property type="component" value="Chromosome"/>
</dbReference>
<dbReference type="InterPro" id="IPR051044">
    <property type="entry name" value="MAG_DAG_Lipase"/>
</dbReference>
<dbReference type="PANTHER" id="PTHR11614">
    <property type="entry name" value="PHOSPHOLIPASE-RELATED"/>
    <property type="match status" value="1"/>
</dbReference>
<dbReference type="SUPFAM" id="SSF53474">
    <property type="entry name" value="alpha/beta-Hydrolases"/>
    <property type="match status" value="1"/>
</dbReference>
<dbReference type="EMBL" id="AP019774">
    <property type="protein sequence ID" value="BCD70088.1"/>
    <property type="molecule type" value="Genomic_DNA"/>
</dbReference>
<dbReference type="Gene3D" id="3.40.50.1820">
    <property type="entry name" value="alpha/beta hydrolase"/>
    <property type="match status" value="1"/>
</dbReference>
<dbReference type="Proteomes" id="UP000317935">
    <property type="component" value="Chromosome"/>
</dbReference>
<reference evidence="3 6" key="2">
    <citation type="submission" date="2020-04" db="EMBL/GenBank/DDBJ databases">
        <title>Genomic analysis of gastric non-Helicobacter pylori Helicobacters isolated in Japan.</title>
        <authorList>
            <person name="Suzuki M."/>
            <person name="Rimbara E."/>
        </authorList>
    </citation>
    <scope>NUCLEOTIDE SEQUENCE [LARGE SCALE GENOMIC DNA]</scope>
    <source>
        <strain evidence="3 6">NHP19-0020</strain>
    </source>
</reference>
<evidence type="ECO:0000313" key="5">
    <source>
        <dbReference type="Proteomes" id="UP000317935"/>
    </source>
</evidence>
<dbReference type="Pfam" id="PF12146">
    <property type="entry name" value="Hydrolase_4"/>
    <property type="match status" value="1"/>
</dbReference>
<feature type="transmembrane region" description="Helical" evidence="1">
    <location>
        <begin position="136"/>
        <end position="158"/>
    </location>
</feature>
<dbReference type="OrthoDB" id="9806902at2"/>
<proteinExistence type="predicted"/>
<keyword evidence="1" id="KW-0472">Membrane</keyword>
<evidence type="ECO:0000313" key="4">
    <source>
        <dbReference type="EMBL" id="BCD70088.1"/>
    </source>
</evidence>
<dbReference type="AlphaFoldDB" id="A0A6J4CX48"/>
<protein>
    <submittedName>
        <fullName evidence="4">Hydrolase</fullName>
    </submittedName>
</protein>
<dbReference type="EMBL" id="AP023036">
    <property type="protein sequence ID" value="BCD45563.1"/>
    <property type="molecule type" value="Genomic_DNA"/>
</dbReference>
<gene>
    <name evidence="3" type="ORF">NHP190020_06020</name>
    <name evidence="4" type="ORF">SNTW_07330</name>
</gene>
<evidence type="ECO:0000313" key="3">
    <source>
        <dbReference type="EMBL" id="BCD45563.1"/>
    </source>
</evidence>
<keyword evidence="4" id="KW-0378">Hydrolase</keyword>
<dbReference type="GO" id="GO:0016787">
    <property type="term" value="F:hydrolase activity"/>
    <property type="evidence" value="ECO:0007669"/>
    <property type="project" value="UniProtKB-KW"/>
</dbReference>
<dbReference type="InterPro" id="IPR022742">
    <property type="entry name" value="Hydrolase_4"/>
</dbReference>
<dbReference type="RefSeq" id="WP_064430223.1">
    <property type="nucleotide sequence ID" value="NZ_AP019774.1"/>
</dbReference>
<reference evidence="4 5" key="1">
    <citation type="submission" date="2019-06" db="EMBL/GenBank/DDBJ databases">
        <title>Complete genome sequence of Helicobacter suis SNTW101c.</title>
        <authorList>
            <person name="Rimbara E."/>
            <person name="Suzuki M."/>
            <person name="Matsui H."/>
            <person name="Nakamura M."/>
            <person name="Mori S."/>
            <person name="Shibayama K."/>
        </authorList>
    </citation>
    <scope>NUCLEOTIDE SEQUENCE [LARGE SCALE GENOMIC DNA]</scope>
    <source>
        <strain evidence="4 5">SNTW101c</strain>
    </source>
</reference>
<keyword evidence="1" id="KW-0812">Transmembrane</keyword>
<evidence type="ECO:0000313" key="6">
    <source>
        <dbReference type="Proteomes" id="UP000509742"/>
    </source>
</evidence>
<dbReference type="GeneID" id="56928275"/>
<evidence type="ECO:0000256" key="1">
    <source>
        <dbReference type="SAM" id="Phobius"/>
    </source>
</evidence>
<name>A0A6J4CX48_9HELI</name>
<keyword evidence="6" id="KW-1185">Reference proteome</keyword>
<evidence type="ECO:0000259" key="2">
    <source>
        <dbReference type="Pfam" id="PF12146"/>
    </source>
</evidence>
<feature type="domain" description="Serine aminopeptidase S33" evidence="2">
    <location>
        <begin position="28"/>
        <end position="287"/>
    </location>
</feature>
<accession>A0A6J4CX48</accession>
<keyword evidence="1" id="KW-1133">Transmembrane helix</keyword>
<organism evidence="4 5">
    <name type="scientific">Helicobacter suis</name>
    <dbReference type="NCBI Taxonomy" id="104628"/>
    <lineage>
        <taxon>Bacteria</taxon>
        <taxon>Pseudomonadati</taxon>
        <taxon>Campylobacterota</taxon>
        <taxon>Epsilonproteobacteria</taxon>
        <taxon>Campylobacterales</taxon>
        <taxon>Helicobacteraceae</taxon>
        <taxon>Helicobacter</taxon>
    </lineage>
</organism>
<dbReference type="InterPro" id="IPR029058">
    <property type="entry name" value="AB_hydrolase_fold"/>
</dbReference>
<sequence length="304" mass="34615">MQIFKNQRISSTNPSYLELYFDYYKPKKPKGVVIQIATGMVEHKRHYIWLATELCQHGYSVFIYDHRGHGLSVLEHGSEIYWGEMGVDGFEQAAKDMAKLASHIQNICKGYKHVLLGHSMGSLLARRFMQHNYQPIHALVLAGTPAPFLGLGLCAWALKILRALRVSFKWNINTLFHLHPRVRAMGGSWISRNVQTLRTMRSDPACHFYFSTNSFACLVEGTYKVFYTHAYGPKDVPILLVSGLDDLCGNFGVGVIKARECLKKQGFTDVSLRLFDRDRHKILDEPDRKEVLASILAWLKSKGL</sequence>